<evidence type="ECO:0000313" key="2">
    <source>
        <dbReference type="EMBL" id="CAB9521043.1"/>
    </source>
</evidence>
<proteinExistence type="predicted"/>
<protein>
    <submittedName>
        <fullName evidence="2">Uncharacterized protein conserved in bacteria (DUF2330)</fullName>
    </submittedName>
</protein>
<keyword evidence="3" id="KW-1185">Reference proteome</keyword>
<dbReference type="InterPro" id="IPR019283">
    <property type="entry name" value="DUF2330"/>
</dbReference>
<comment type="caution">
    <text evidence="2">The sequence shown here is derived from an EMBL/GenBank/DDBJ whole genome shotgun (WGS) entry which is preliminary data.</text>
</comment>
<name>A0A9N8EHV2_9STRA</name>
<dbReference type="Pfam" id="PF10092">
    <property type="entry name" value="DUF2330"/>
    <property type="match status" value="1"/>
</dbReference>
<reference evidence="2" key="1">
    <citation type="submission" date="2020-06" db="EMBL/GenBank/DDBJ databases">
        <authorList>
            <consortium name="Plant Systems Biology data submission"/>
        </authorList>
    </citation>
    <scope>NUCLEOTIDE SEQUENCE</scope>
    <source>
        <strain evidence="2">D6</strain>
    </source>
</reference>
<organism evidence="2 3">
    <name type="scientific">Seminavis robusta</name>
    <dbReference type="NCBI Taxonomy" id="568900"/>
    <lineage>
        <taxon>Eukaryota</taxon>
        <taxon>Sar</taxon>
        <taxon>Stramenopiles</taxon>
        <taxon>Ochrophyta</taxon>
        <taxon>Bacillariophyta</taxon>
        <taxon>Bacillariophyceae</taxon>
        <taxon>Bacillariophycidae</taxon>
        <taxon>Naviculales</taxon>
        <taxon>Naviculaceae</taxon>
        <taxon>Seminavis</taxon>
    </lineage>
</organism>
<keyword evidence="1" id="KW-0732">Signal</keyword>
<dbReference type="AlphaFoldDB" id="A0A9N8EHV2"/>
<dbReference type="Proteomes" id="UP001153069">
    <property type="component" value="Unassembled WGS sequence"/>
</dbReference>
<evidence type="ECO:0000313" key="3">
    <source>
        <dbReference type="Proteomes" id="UP001153069"/>
    </source>
</evidence>
<feature type="signal peptide" evidence="1">
    <location>
        <begin position="1"/>
        <end position="21"/>
    </location>
</feature>
<accession>A0A9N8EHV2</accession>
<feature type="chain" id="PRO_5040155066" evidence="1">
    <location>
        <begin position="22"/>
        <end position="632"/>
    </location>
</feature>
<dbReference type="EMBL" id="CAICTM010001156">
    <property type="protein sequence ID" value="CAB9521043.1"/>
    <property type="molecule type" value="Genomic_DNA"/>
</dbReference>
<evidence type="ECO:0000256" key="1">
    <source>
        <dbReference type="SAM" id="SignalP"/>
    </source>
</evidence>
<gene>
    <name evidence="2" type="ORF">SEMRO_1158_G247470.1</name>
</gene>
<sequence>MMKWARCCIGLALVLPTGVRAVGGFFGAENDDGTLQTGQAMAFGVEGNDVTVVYQIRYGGGNNYGRNFSWVIPVPNRPTNVDVGSDVLFQQFLNVTKPIFELETISGESAVSLGDTIPCNSRVEYTTEWCDEGGAQEFVISSTTRNPLEPQTIGPYEYVILEPGQNADPTQVLRYLRINGYTQSRGSDALLNFYSKQGYAFIVLRLRGSNVGYIQPLIVTYPQNEEPEMGISISLRSPAATIPFQMASNSVKTDWNYQPIRVYALGSARAVPLNFLEVELDDAQADWLKTGQCFIKEAAHTISGVDDCHLLDYLDRFSEATMELANHSFVTEYAGTSSIMDNKLFINLTAEEIENTTSWEDFQDCCLPRLPETELVITTLTEFGVVFRSRCGSLCDRWGFDDDREWNATGLALELDERFFQPAIEAQAWVDKFPYLTAMFARLSTETLSKDAFFTFNSALPPVDNVHRATAFAPCGSNGTVIITVPDDGNPACGSELEVSLLLNAFQALNPDTSKAKRVTAWGFQWDPPIHVSRLQDGTFDFDEIATAISYGDSLVVDQTIPEYIAQEQELLEDAIDPLSSEVEDAVILKSNLNENDAKEDLARESTPVTSSASSPYFSAAVSVLAWLTLYM</sequence>